<keyword evidence="1" id="KW-0732">Signal</keyword>
<keyword evidence="3" id="KW-1185">Reference proteome</keyword>
<feature type="signal peptide" evidence="1">
    <location>
        <begin position="1"/>
        <end position="22"/>
    </location>
</feature>
<gene>
    <name evidence="2" type="ORF">BJX67DRAFT_385499</name>
</gene>
<dbReference type="Proteomes" id="UP001610432">
    <property type="component" value="Unassembled WGS sequence"/>
</dbReference>
<feature type="chain" id="PRO_5047365623" evidence="1">
    <location>
        <begin position="23"/>
        <end position="134"/>
    </location>
</feature>
<comment type="caution">
    <text evidence="2">The sequence shown here is derived from an EMBL/GenBank/DDBJ whole genome shotgun (WGS) entry which is preliminary data.</text>
</comment>
<dbReference type="GeneID" id="98148941"/>
<dbReference type="PANTHER" id="PTHR39603">
    <property type="entry name" value="CYANOVIRIN-N DOMAIN-CONTAINING PROTEIN"/>
    <property type="match status" value="1"/>
</dbReference>
<evidence type="ECO:0000313" key="2">
    <source>
        <dbReference type="EMBL" id="KAL2862581.1"/>
    </source>
</evidence>
<dbReference type="EMBL" id="JBFXLQ010000065">
    <property type="protein sequence ID" value="KAL2862581.1"/>
    <property type="molecule type" value="Genomic_DNA"/>
</dbReference>
<evidence type="ECO:0000256" key="1">
    <source>
        <dbReference type="SAM" id="SignalP"/>
    </source>
</evidence>
<name>A0ABR4LDH1_9EURO</name>
<organism evidence="2 3">
    <name type="scientific">Aspergillus lucknowensis</name>
    <dbReference type="NCBI Taxonomy" id="176173"/>
    <lineage>
        <taxon>Eukaryota</taxon>
        <taxon>Fungi</taxon>
        <taxon>Dikarya</taxon>
        <taxon>Ascomycota</taxon>
        <taxon>Pezizomycotina</taxon>
        <taxon>Eurotiomycetes</taxon>
        <taxon>Eurotiomycetidae</taxon>
        <taxon>Eurotiales</taxon>
        <taxon>Aspergillaceae</taxon>
        <taxon>Aspergillus</taxon>
        <taxon>Aspergillus subgen. Nidulantes</taxon>
    </lineage>
</organism>
<protein>
    <submittedName>
        <fullName evidence="2">Uncharacterized protein</fullName>
    </submittedName>
</protein>
<evidence type="ECO:0000313" key="3">
    <source>
        <dbReference type="Proteomes" id="UP001610432"/>
    </source>
</evidence>
<reference evidence="2 3" key="1">
    <citation type="submission" date="2024-07" db="EMBL/GenBank/DDBJ databases">
        <title>Section-level genome sequencing and comparative genomics of Aspergillus sections Usti and Cavernicolus.</title>
        <authorList>
            <consortium name="Lawrence Berkeley National Laboratory"/>
            <person name="Nybo J.L."/>
            <person name="Vesth T.C."/>
            <person name="Theobald S."/>
            <person name="Frisvad J.C."/>
            <person name="Larsen T.O."/>
            <person name="Kjaerboelling I."/>
            <person name="Rothschild-Mancinelli K."/>
            <person name="Lyhne E.K."/>
            <person name="Kogle M.E."/>
            <person name="Barry K."/>
            <person name="Clum A."/>
            <person name="Na H."/>
            <person name="Ledsgaard L."/>
            <person name="Lin J."/>
            <person name="Lipzen A."/>
            <person name="Kuo A."/>
            <person name="Riley R."/>
            <person name="Mondo S."/>
            <person name="Labutti K."/>
            <person name="Haridas S."/>
            <person name="Pangalinan J."/>
            <person name="Salamov A.A."/>
            <person name="Simmons B.A."/>
            <person name="Magnuson J.K."/>
            <person name="Chen J."/>
            <person name="Drula E."/>
            <person name="Henrissat B."/>
            <person name="Wiebenga A."/>
            <person name="Lubbers R.J."/>
            <person name="Gomes A.C."/>
            <person name="Macurrencykelacurrency M.R."/>
            <person name="Stajich J."/>
            <person name="Grigoriev I.V."/>
            <person name="Mortensen U.H."/>
            <person name="De Vries R.P."/>
            <person name="Baker S.E."/>
            <person name="Andersen M.R."/>
        </authorList>
    </citation>
    <scope>NUCLEOTIDE SEQUENCE [LARGE SCALE GENOMIC DNA]</scope>
    <source>
        <strain evidence="2 3">CBS 449.75</strain>
    </source>
</reference>
<proteinExistence type="predicted"/>
<sequence>MMTPSLSTCLFGLLALAPSTIATPVSPGNVKRDDLTCSGFGKQPVDEVNWCIDYLHGKGTDTCLIDGPASDFCTYGHTKITGFNETPKQSVSSLCRDVAYGLQTVVDTCTSDGRVAGGNAAAGNADIFVSIQPA</sequence>
<dbReference type="PANTHER" id="PTHR39603:SF1">
    <property type="entry name" value="CYANOVIRIN-N DOMAIN-CONTAINING PROTEIN"/>
    <property type="match status" value="1"/>
</dbReference>
<accession>A0ABR4LDH1</accession>
<dbReference type="RefSeq" id="XP_070881560.1">
    <property type="nucleotide sequence ID" value="XM_071033869.1"/>
</dbReference>